<evidence type="ECO:0000313" key="2">
    <source>
        <dbReference type="Proteomes" id="UP000243876"/>
    </source>
</evidence>
<dbReference type="InterPro" id="IPR026749">
    <property type="entry name" value="Tmem135"/>
</dbReference>
<evidence type="ECO:0000313" key="1">
    <source>
        <dbReference type="EMBL" id="CEQ38949.1"/>
    </source>
</evidence>
<sequence length="593" mass="64878">MPPPVRSKQRVLSLLDRLSREADPSTAPFLRAAAIGYAAQTFPTVLRIVLGVVLRRKRQSSLKVVRELARALVKGLSPRGLGAAFGVAVGGAKYGERWLEPVVRKVYLAAAEKTRAAREGKGKGREVVLSPEEAQEKLRRDDKVVQTLTTWCSATISSLVAVLLLQSSPGYARRPAPASFQPDPKLDFAVTPYSTTVTGLDPQPAQPVSDSTRNGANLRTSMVVQSPTLDLTLLVFVRAGRPLQMPCLPMFLSLMLAALAVDTLVRGAYENSGLTDAKGRFGPLVTFLASQADTLVFWLSCTRIMWCWFYKPHLLPSSYSRWILTLARMDPRVLQLLRFAREGRFVYGKRPDDEVARICAAIAAANGQDAKTVNPEYITHIDCTSLVHNTIGAGSCETNAIRRWAAAFFDCLLIYLPVHAIPPLLFNFRRLLSEPGSSILRILLAASRSSAFLATFVSSIYASVCLVRTRLPQVFPSLPQQPLDGGLSVALGCFMCGWSVLIENHRRRREMALYCAPRALYAVLDEIAPEIFTQGKTGELLCRWLERAIFATSAGTVIAATVHRPDLVSGVVKGVVGVAVKDWVQPQGGLPIK</sequence>
<name>A0A0D6EG53_SPOSA</name>
<dbReference type="OrthoDB" id="4021778at2759"/>
<dbReference type="AlphaFoldDB" id="A0A0D6EG53"/>
<dbReference type="Proteomes" id="UP000243876">
    <property type="component" value="Unassembled WGS sequence"/>
</dbReference>
<gene>
    <name evidence="1" type="primary">SPOSA6832_00408</name>
</gene>
<keyword evidence="2" id="KW-1185">Reference proteome</keyword>
<dbReference type="PANTHER" id="PTHR12459">
    <property type="entry name" value="TRANSMEMBRANE PROTEIN 135-RELATED"/>
    <property type="match status" value="1"/>
</dbReference>
<protein>
    <submittedName>
        <fullName evidence="1">SPOSA6832_00408-mRNA-1:cds</fullName>
    </submittedName>
</protein>
<proteinExistence type="predicted"/>
<accession>A0A0D6EG53</accession>
<dbReference type="EMBL" id="CENE01000001">
    <property type="protein sequence ID" value="CEQ38949.1"/>
    <property type="molecule type" value="Genomic_DNA"/>
</dbReference>
<organism evidence="1 2">
    <name type="scientific">Sporidiobolus salmonicolor</name>
    <name type="common">Yeast-like fungus</name>
    <name type="synonym">Sporobolomyces salmonicolor</name>
    <dbReference type="NCBI Taxonomy" id="5005"/>
    <lineage>
        <taxon>Eukaryota</taxon>
        <taxon>Fungi</taxon>
        <taxon>Dikarya</taxon>
        <taxon>Basidiomycota</taxon>
        <taxon>Pucciniomycotina</taxon>
        <taxon>Microbotryomycetes</taxon>
        <taxon>Sporidiobolales</taxon>
        <taxon>Sporidiobolaceae</taxon>
        <taxon>Sporobolomyces</taxon>
    </lineage>
</organism>
<reference evidence="2" key="1">
    <citation type="submission" date="2015-02" db="EMBL/GenBank/DDBJ databases">
        <authorList>
            <person name="Gon?alves P."/>
        </authorList>
    </citation>
    <scope>NUCLEOTIDE SEQUENCE [LARGE SCALE GENOMIC DNA]</scope>
</reference>
<dbReference type="PANTHER" id="PTHR12459:SF15">
    <property type="entry name" value="TRANSMEMBRANE PROTEIN 135"/>
    <property type="match status" value="1"/>
</dbReference>